<protein>
    <submittedName>
        <fullName evidence="1">Uncharacterized protein</fullName>
    </submittedName>
</protein>
<reference evidence="1 2" key="1">
    <citation type="submission" date="2021-03" db="EMBL/GenBank/DDBJ databases">
        <title>Caproiciproducens sp. nov. isolated from feces of cow.</title>
        <authorList>
            <person name="Choi J.-Y."/>
        </authorList>
    </citation>
    <scope>NUCLEOTIDE SEQUENCE [LARGE SCALE GENOMIC DNA]</scope>
    <source>
        <strain evidence="1 2">AGMB10547</strain>
    </source>
</reference>
<dbReference type="RefSeq" id="WP_219966315.1">
    <property type="nucleotide sequence ID" value="NZ_JAGFNZ010000006.1"/>
</dbReference>
<keyword evidence="2" id="KW-1185">Reference proteome</keyword>
<sequence>MIFPHTVTIYNYTKAGYNRTVLRGVLWEDTKAKNVNKTGSTSVDSARVFVPFSVDSGGATYKSPAEYQAYPTGAWTLQIKQKDFIVKGECPFVLVPGGSIAELTTNYDALTITSVTACDFGSAAMHHWEVGGK</sequence>
<evidence type="ECO:0000313" key="2">
    <source>
        <dbReference type="Proteomes" id="UP000719942"/>
    </source>
</evidence>
<accession>A0ABS7DRH7</accession>
<proteinExistence type="predicted"/>
<organism evidence="1 2">
    <name type="scientific">Caproiciproducens faecalis</name>
    <dbReference type="NCBI Taxonomy" id="2820301"/>
    <lineage>
        <taxon>Bacteria</taxon>
        <taxon>Bacillati</taxon>
        <taxon>Bacillota</taxon>
        <taxon>Clostridia</taxon>
        <taxon>Eubacteriales</taxon>
        <taxon>Acutalibacteraceae</taxon>
        <taxon>Caproiciproducens</taxon>
    </lineage>
</organism>
<comment type="caution">
    <text evidence="1">The sequence shown here is derived from an EMBL/GenBank/DDBJ whole genome shotgun (WGS) entry which is preliminary data.</text>
</comment>
<evidence type="ECO:0000313" key="1">
    <source>
        <dbReference type="EMBL" id="MBW7573913.1"/>
    </source>
</evidence>
<name>A0ABS7DRH7_9FIRM</name>
<dbReference type="Proteomes" id="UP000719942">
    <property type="component" value="Unassembled WGS sequence"/>
</dbReference>
<dbReference type="EMBL" id="JAGFNZ010000006">
    <property type="protein sequence ID" value="MBW7573913.1"/>
    <property type="molecule type" value="Genomic_DNA"/>
</dbReference>
<gene>
    <name evidence="1" type="ORF">J5W02_13950</name>
</gene>